<evidence type="ECO:0008006" key="3">
    <source>
        <dbReference type="Google" id="ProtNLM"/>
    </source>
</evidence>
<sequence>MKRWQIITPLALASVVAIAFFSAGPRVPMDGDKTSALAISEKESQEKLDEVEGGFGSDVDLGNGLILNVSDPEVFKAKDFDALGAEGRPLLMNIKLSNTGSKELDLASFSIIQSAFDSDDSLSCFDVFEEASGVAGLPLETIVAPGKSLEFKWAIVCPTVAGDKLYLTFSATGEEQITLESTVK</sequence>
<comment type="caution">
    <text evidence="1">The sequence shown here is derived from an EMBL/GenBank/DDBJ whole genome shotgun (WGS) entry which is preliminary data.</text>
</comment>
<evidence type="ECO:0000313" key="2">
    <source>
        <dbReference type="Proteomes" id="UP000053274"/>
    </source>
</evidence>
<evidence type="ECO:0000313" key="1">
    <source>
        <dbReference type="EMBL" id="KRO36559.1"/>
    </source>
</evidence>
<dbReference type="AlphaFoldDB" id="A0A0R2PF69"/>
<reference evidence="1 2" key="1">
    <citation type="submission" date="2015-10" db="EMBL/GenBank/DDBJ databases">
        <title>Metagenome-Assembled Genomes uncover a global brackish microbiome.</title>
        <authorList>
            <person name="Hugerth L.W."/>
            <person name="Larsson J."/>
            <person name="Alneberg J."/>
            <person name="Lindh M.V."/>
            <person name="Legrand C."/>
            <person name="Pinhassi J."/>
            <person name="Andersson A.F."/>
        </authorList>
    </citation>
    <scope>NUCLEOTIDE SEQUENCE [LARGE SCALE GENOMIC DNA]</scope>
    <source>
        <strain evidence="1">BACL15 MAG-120619-bin91</strain>
    </source>
</reference>
<dbReference type="Proteomes" id="UP000053274">
    <property type="component" value="Unassembled WGS sequence"/>
</dbReference>
<gene>
    <name evidence="1" type="ORF">ABR54_03360</name>
</gene>
<proteinExistence type="predicted"/>
<name>A0A0R2PF69_9ACTN</name>
<protein>
    <recommendedName>
        <fullName evidence="3">DUF4352 domain-containing protein</fullName>
    </recommendedName>
</protein>
<accession>A0A0R2PF69</accession>
<dbReference type="EMBL" id="LIAM01000005">
    <property type="protein sequence ID" value="KRO36559.1"/>
    <property type="molecule type" value="Genomic_DNA"/>
</dbReference>
<organism evidence="1 2">
    <name type="scientific">Actinobacteria bacterium BACL15 MAG-120619-bin91</name>
    <dbReference type="NCBI Taxonomy" id="1655562"/>
    <lineage>
        <taxon>Bacteria</taxon>
        <taxon>Bacillati</taxon>
        <taxon>Actinomycetota</taxon>
        <taxon>Actinomycetes</taxon>
        <taxon>Actinomycetes incertae sedis</taxon>
        <taxon>ac1 cluster</taxon>
    </lineage>
</organism>